<protein>
    <submittedName>
        <fullName evidence="2">Putative chromosome partitioning ATPase Soj</fullName>
    </submittedName>
</protein>
<dbReference type="KEGG" id="dgg:DGI_1289"/>
<dbReference type="Gene3D" id="3.40.50.300">
    <property type="entry name" value="P-loop containing nucleotide triphosphate hydrolases"/>
    <property type="match status" value="1"/>
</dbReference>
<dbReference type="Pfam" id="PF13614">
    <property type="entry name" value="AAA_31"/>
    <property type="match status" value="1"/>
</dbReference>
<organism evidence="2 3">
    <name type="scientific">Megalodesulfovibrio gigas (strain ATCC 19364 / DSM 1382 / NCIMB 9332 / VKM B-1759)</name>
    <name type="common">Desulfovibrio gigas</name>
    <dbReference type="NCBI Taxonomy" id="1121448"/>
    <lineage>
        <taxon>Bacteria</taxon>
        <taxon>Pseudomonadati</taxon>
        <taxon>Thermodesulfobacteriota</taxon>
        <taxon>Desulfovibrionia</taxon>
        <taxon>Desulfovibrionales</taxon>
        <taxon>Desulfovibrionaceae</taxon>
        <taxon>Megalodesulfovibrio</taxon>
    </lineage>
</organism>
<dbReference type="InterPro" id="IPR050678">
    <property type="entry name" value="DNA_Partitioning_ATPase"/>
</dbReference>
<dbReference type="PATRIC" id="fig|1121448.10.peg.1284"/>
<evidence type="ECO:0000259" key="1">
    <source>
        <dbReference type="Pfam" id="PF13614"/>
    </source>
</evidence>
<dbReference type="SUPFAM" id="SSF52540">
    <property type="entry name" value="P-loop containing nucleoside triphosphate hydrolases"/>
    <property type="match status" value="1"/>
</dbReference>
<dbReference type="EMBL" id="CP006585">
    <property type="protein sequence ID" value="AGW13142.1"/>
    <property type="molecule type" value="Genomic_DNA"/>
</dbReference>
<dbReference type="OrthoDB" id="9785810at2"/>
<accession>T2GB73</accession>
<dbReference type="InterPro" id="IPR027417">
    <property type="entry name" value="P-loop_NTPase"/>
</dbReference>
<sequence length="357" mass="39756">MAKSICLFNHKGGVSKTTTAFNLGWILAEKGKKVIIVDLDSQCNLTGLVLGYDAIDENTMDVFYNSRDNLTMKTIVEDLISGLPPELSHRNDTSKIHKTKHNKLQLLPGHIDIAELDSQISVSLKIASGIPATKNIPGNLPALLQKIAKRENADYMLYDLSPNVGGLNEVALMSSDFFIVPTSPDYFCLQAIGSLSKNIVKWHKEIKRFKEDNGFDNNDYSIANKPKFLGAIQQRYRPRNDKPATSFQQWIDKIREAINNKLVPALDSIDCVIEREKVEKALAGSEFAPYDLAHISDFNSLIAISQQLSKPIFSLSDDEIKNTGRVFGHAELTMTGSRDNFLKAFEALGDRVIALTR</sequence>
<dbReference type="RefSeq" id="WP_021759934.1">
    <property type="nucleotide sequence ID" value="NC_022444.1"/>
</dbReference>
<reference evidence="2 3" key="1">
    <citation type="journal article" date="2013" name="J. Bacteriol.">
        <title>Roles of HynAB and Ech, the only two hydrogenases found in the model sulfate reducer Desulfovibrio gigas.</title>
        <authorList>
            <person name="Morais-Silva F.O."/>
            <person name="Santos C.I."/>
            <person name="Rodrigues R."/>
            <person name="Pereira I.A."/>
            <person name="Rodrigues-Pousada C."/>
        </authorList>
    </citation>
    <scope>NUCLEOTIDE SEQUENCE [LARGE SCALE GENOMIC DNA]</scope>
    <source>
        <strain evidence="3">ATCC 19364 / DSM 1382 / NCIMB 9332 / VKM B-1759</strain>
    </source>
</reference>
<dbReference type="eggNOG" id="COG1192">
    <property type="taxonomic scope" value="Bacteria"/>
</dbReference>
<gene>
    <name evidence="2" type="ORF">DGI_1289</name>
</gene>
<dbReference type="AlphaFoldDB" id="T2GB73"/>
<reference evidence="3" key="2">
    <citation type="submission" date="2013-07" db="EMBL/GenBank/DDBJ databases">
        <authorList>
            <person name="Morais-Silva F.O."/>
            <person name="Rezende A.M."/>
            <person name="Pimentel C."/>
            <person name="Resende D.M."/>
            <person name="Santos C.I."/>
            <person name="Clemente C."/>
            <person name="de Oliveira L.M."/>
            <person name="da Silva S.M."/>
            <person name="Costa D.A."/>
            <person name="Varela-Raposo A."/>
            <person name="Horacio E.C.A."/>
            <person name="Matos M."/>
            <person name="Flores O."/>
            <person name="Ruiz J.C."/>
            <person name="Rodrigues-Pousada C."/>
        </authorList>
    </citation>
    <scope>NUCLEOTIDE SEQUENCE [LARGE SCALE GENOMIC DNA]</scope>
    <source>
        <strain evidence="3">ATCC 19364 / DSM 1382 / NCIMB 9332 / VKM B-1759</strain>
    </source>
</reference>
<evidence type="ECO:0000313" key="3">
    <source>
        <dbReference type="Proteomes" id="UP000016587"/>
    </source>
</evidence>
<dbReference type="PANTHER" id="PTHR13696">
    <property type="entry name" value="P-LOOP CONTAINING NUCLEOSIDE TRIPHOSPHATE HYDROLASE"/>
    <property type="match status" value="1"/>
</dbReference>
<keyword evidence="3" id="KW-1185">Reference proteome</keyword>
<dbReference type="Proteomes" id="UP000016587">
    <property type="component" value="Chromosome"/>
</dbReference>
<name>T2GB73_MEGG1</name>
<dbReference type="InterPro" id="IPR025669">
    <property type="entry name" value="AAA_dom"/>
</dbReference>
<dbReference type="PANTHER" id="PTHR13696:SF52">
    <property type="entry name" value="PARA FAMILY PROTEIN CT_582"/>
    <property type="match status" value="1"/>
</dbReference>
<proteinExistence type="predicted"/>
<dbReference type="CDD" id="cd02042">
    <property type="entry name" value="ParAB_family"/>
    <property type="match status" value="1"/>
</dbReference>
<evidence type="ECO:0000313" key="2">
    <source>
        <dbReference type="EMBL" id="AGW13142.1"/>
    </source>
</evidence>
<dbReference type="STRING" id="1121448.DGI_1289"/>
<feature type="domain" description="AAA" evidence="1">
    <location>
        <begin position="3"/>
        <end position="207"/>
    </location>
</feature>
<dbReference type="HOGENOM" id="CLU_037612_2_0_7"/>